<dbReference type="Proteomes" id="UP001153954">
    <property type="component" value="Unassembled WGS sequence"/>
</dbReference>
<accession>A0AAU9UGL2</accession>
<sequence length="347" mass="40457">MNFQSIEYLSRLSSEISPETQYLNPLLDKNEATLLSKTCIKLLNYSEENKNVKVREGILEGIRKICKIEPDDHVKVDENLTEFLITYYEKLFEGTKSSHINGIDKKLDAFLIRKSKEISIKPSFQQTMNPAVVQALTNLNVKVEYQEALVQDIIHWNQDDKICMKFIKDQWNSVKTRNLSESNKCTNFINVCSLKIKTEIEKLLLDITYELLHNDNVEPELILKKKCDTLLANCSVSPECFQICISILNTLFLMNNFHYKIDKFIVIFVETVKFQCSVKVFASLYPTHLTHIVTLLDITLSILPTSLRLNYIQISTNYLKKLQKQSETDLILLLSHFPHWHSYYFKE</sequence>
<evidence type="ECO:0000313" key="2">
    <source>
        <dbReference type="Proteomes" id="UP001153954"/>
    </source>
</evidence>
<reference evidence="1" key="1">
    <citation type="submission" date="2022-03" db="EMBL/GenBank/DDBJ databases">
        <authorList>
            <person name="Tunstrom K."/>
        </authorList>
    </citation>
    <scope>NUCLEOTIDE SEQUENCE</scope>
</reference>
<evidence type="ECO:0000313" key="1">
    <source>
        <dbReference type="EMBL" id="CAH2096952.1"/>
    </source>
</evidence>
<protein>
    <recommendedName>
        <fullName evidence="3">MMS19 nucleotide excision repair protein</fullName>
    </recommendedName>
</protein>
<proteinExistence type="predicted"/>
<keyword evidence="2" id="KW-1185">Reference proteome</keyword>
<organism evidence="1 2">
    <name type="scientific">Euphydryas editha</name>
    <name type="common">Edith's checkerspot</name>
    <dbReference type="NCBI Taxonomy" id="104508"/>
    <lineage>
        <taxon>Eukaryota</taxon>
        <taxon>Metazoa</taxon>
        <taxon>Ecdysozoa</taxon>
        <taxon>Arthropoda</taxon>
        <taxon>Hexapoda</taxon>
        <taxon>Insecta</taxon>
        <taxon>Pterygota</taxon>
        <taxon>Neoptera</taxon>
        <taxon>Endopterygota</taxon>
        <taxon>Lepidoptera</taxon>
        <taxon>Glossata</taxon>
        <taxon>Ditrysia</taxon>
        <taxon>Papilionoidea</taxon>
        <taxon>Nymphalidae</taxon>
        <taxon>Nymphalinae</taxon>
        <taxon>Euphydryas</taxon>
    </lineage>
</organism>
<comment type="caution">
    <text evidence="1">The sequence shown here is derived from an EMBL/GenBank/DDBJ whole genome shotgun (WGS) entry which is preliminary data.</text>
</comment>
<name>A0AAU9UGL2_EUPED</name>
<evidence type="ECO:0008006" key="3">
    <source>
        <dbReference type="Google" id="ProtNLM"/>
    </source>
</evidence>
<dbReference type="EMBL" id="CAKOGL010000017">
    <property type="protein sequence ID" value="CAH2096952.1"/>
    <property type="molecule type" value="Genomic_DNA"/>
</dbReference>
<dbReference type="AlphaFoldDB" id="A0AAU9UGL2"/>
<gene>
    <name evidence="1" type="ORF">EEDITHA_LOCUS12230</name>
</gene>